<accession>A0AAN8PRF6</accession>
<dbReference type="Proteomes" id="UP001347796">
    <property type="component" value="Unassembled WGS sequence"/>
</dbReference>
<organism evidence="1 2">
    <name type="scientific">Patella caerulea</name>
    <name type="common">Rayed Mediterranean limpet</name>
    <dbReference type="NCBI Taxonomy" id="87958"/>
    <lineage>
        <taxon>Eukaryota</taxon>
        <taxon>Metazoa</taxon>
        <taxon>Spiralia</taxon>
        <taxon>Lophotrochozoa</taxon>
        <taxon>Mollusca</taxon>
        <taxon>Gastropoda</taxon>
        <taxon>Patellogastropoda</taxon>
        <taxon>Patelloidea</taxon>
        <taxon>Patellidae</taxon>
        <taxon>Patella</taxon>
    </lineage>
</organism>
<sequence length="290" mass="32960">MYRLLVNDSAEKPILAIKSDGGPDHRLTYLSVKVSLIALFVALDLTCLIAIRTAPHQSYRNPVERCMSTLNLGLQFISLMRDKLDEKSEQLLSKANSMSDIRKCAEQNPGMQEKILQSTKPCVDLLNEVFQRLEYTERPVKTYDAVSKADIECLWEKALLIDPNQLQMTHMKKYKDLQTFIEVHCRERNYTFSIKKCVENPCGFCLAHPPTLPESVFSSVYWLPDPVPGSEGHYKSFSDLYGTVTSEEHRPSLNTTKAKKDIRKRKKSSKVGSIFFFFGDGGEGCKLSAY</sequence>
<protein>
    <submittedName>
        <fullName evidence="1">Uncharacterized protein</fullName>
    </submittedName>
</protein>
<comment type="caution">
    <text evidence="1">The sequence shown here is derived from an EMBL/GenBank/DDBJ whole genome shotgun (WGS) entry which is preliminary data.</text>
</comment>
<proteinExistence type="predicted"/>
<evidence type="ECO:0000313" key="2">
    <source>
        <dbReference type="Proteomes" id="UP001347796"/>
    </source>
</evidence>
<name>A0AAN8PRF6_PATCE</name>
<gene>
    <name evidence="1" type="ORF">SNE40_010264</name>
</gene>
<keyword evidence="2" id="KW-1185">Reference proteome</keyword>
<evidence type="ECO:0000313" key="1">
    <source>
        <dbReference type="EMBL" id="KAK6182622.1"/>
    </source>
</evidence>
<dbReference type="EMBL" id="JAZGQO010000007">
    <property type="protein sequence ID" value="KAK6182622.1"/>
    <property type="molecule type" value="Genomic_DNA"/>
</dbReference>
<dbReference type="AlphaFoldDB" id="A0AAN8PRF6"/>
<reference evidence="1 2" key="1">
    <citation type="submission" date="2024-01" db="EMBL/GenBank/DDBJ databases">
        <title>The genome of the rayed Mediterranean limpet Patella caerulea (Linnaeus, 1758).</title>
        <authorList>
            <person name="Anh-Thu Weber A."/>
            <person name="Halstead-Nussloch G."/>
        </authorList>
    </citation>
    <scope>NUCLEOTIDE SEQUENCE [LARGE SCALE GENOMIC DNA]</scope>
    <source>
        <strain evidence="1">AATW-2023a</strain>
        <tissue evidence="1">Whole specimen</tissue>
    </source>
</reference>